<dbReference type="Proteomes" id="UP000007800">
    <property type="component" value="Unassembled WGS sequence"/>
</dbReference>
<organism evidence="2">
    <name type="scientific">Perkinsus marinus (strain ATCC 50983 / TXsc)</name>
    <dbReference type="NCBI Taxonomy" id="423536"/>
    <lineage>
        <taxon>Eukaryota</taxon>
        <taxon>Sar</taxon>
        <taxon>Alveolata</taxon>
        <taxon>Perkinsozoa</taxon>
        <taxon>Perkinsea</taxon>
        <taxon>Perkinsida</taxon>
        <taxon>Perkinsidae</taxon>
        <taxon>Perkinsus</taxon>
    </lineage>
</organism>
<gene>
    <name evidence="1" type="ORF">Pmar_PMAR027523</name>
</gene>
<accession>C5LPD2</accession>
<reference evidence="1 2" key="1">
    <citation type="submission" date="2008-07" db="EMBL/GenBank/DDBJ databases">
        <authorList>
            <person name="El-Sayed N."/>
            <person name="Caler E."/>
            <person name="Inman J."/>
            <person name="Amedeo P."/>
            <person name="Hass B."/>
            <person name="Wortman J."/>
        </authorList>
    </citation>
    <scope>NUCLEOTIDE SEQUENCE [LARGE SCALE GENOMIC DNA]</scope>
    <source>
        <strain evidence="2">ATCC 50983 / TXsc</strain>
    </source>
</reference>
<dbReference type="AlphaFoldDB" id="C5LPD2"/>
<dbReference type="InParanoid" id="C5LPD2"/>
<dbReference type="GeneID" id="9039877"/>
<protein>
    <submittedName>
        <fullName evidence="1">Uncharacterized protein</fullName>
    </submittedName>
</protein>
<sequence>MLCGYIGKDFDWDESFDIDPKNPPYKVLCSCISVVEDYVEQGCHHPVKHPDQLKVYVDASATGWAWYWRSVEDSVSSGCI</sequence>
<dbReference type="OrthoDB" id="10055784at2759"/>
<dbReference type="EMBL" id="GG684111">
    <property type="protein sequence ID" value="EER01394.1"/>
    <property type="molecule type" value="Genomic_DNA"/>
</dbReference>
<keyword evidence="2" id="KW-1185">Reference proteome</keyword>
<proteinExistence type="predicted"/>
<name>C5LPD2_PERM5</name>
<evidence type="ECO:0000313" key="1">
    <source>
        <dbReference type="EMBL" id="EER01394.1"/>
    </source>
</evidence>
<dbReference type="RefSeq" id="XP_002768676.1">
    <property type="nucleotide sequence ID" value="XM_002768630.1"/>
</dbReference>
<evidence type="ECO:0000313" key="2">
    <source>
        <dbReference type="Proteomes" id="UP000007800"/>
    </source>
</evidence>